<dbReference type="Proteomes" id="UP001234297">
    <property type="component" value="Chromosome 5"/>
</dbReference>
<organism evidence="1 2">
    <name type="scientific">Persea americana</name>
    <name type="common">Avocado</name>
    <dbReference type="NCBI Taxonomy" id="3435"/>
    <lineage>
        <taxon>Eukaryota</taxon>
        <taxon>Viridiplantae</taxon>
        <taxon>Streptophyta</taxon>
        <taxon>Embryophyta</taxon>
        <taxon>Tracheophyta</taxon>
        <taxon>Spermatophyta</taxon>
        <taxon>Magnoliopsida</taxon>
        <taxon>Magnoliidae</taxon>
        <taxon>Laurales</taxon>
        <taxon>Lauraceae</taxon>
        <taxon>Persea</taxon>
    </lineage>
</organism>
<name>A0ACC2M5M1_PERAE</name>
<evidence type="ECO:0000313" key="1">
    <source>
        <dbReference type="EMBL" id="KAJ8640955.1"/>
    </source>
</evidence>
<protein>
    <submittedName>
        <fullName evidence="1">Uncharacterized protein</fullName>
    </submittedName>
</protein>
<evidence type="ECO:0000313" key="2">
    <source>
        <dbReference type="Proteomes" id="UP001234297"/>
    </source>
</evidence>
<keyword evidence="2" id="KW-1185">Reference proteome</keyword>
<dbReference type="EMBL" id="CM056813">
    <property type="protein sequence ID" value="KAJ8640955.1"/>
    <property type="molecule type" value="Genomic_DNA"/>
</dbReference>
<reference evidence="1 2" key="1">
    <citation type="journal article" date="2022" name="Hortic Res">
        <title>A haplotype resolved chromosomal level avocado genome allows analysis of novel avocado genes.</title>
        <authorList>
            <person name="Nath O."/>
            <person name="Fletcher S.J."/>
            <person name="Hayward A."/>
            <person name="Shaw L.M."/>
            <person name="Masouleh A.K."/>
            <person name="Furtado A."/>
            <person name="Henry R.J."/>
            <person name="Mitter N."/>
        </authorList>
    </citation>
    <scope>NUCLEOTIDE SEQUENCE [LARGE SCALE GENOMIC DNA]</scope>
    <source>
        <strain evidence="2">cv. Hass</strain>
    </source>
</reference>
<accession>A0ACC2M5M1</accession>
<sequence length="537" mass="60257">MFKTSSISTFIVVFIITSGLICKIGQGNPWSTILPSELLEPNLVTKIRVDTQATNLASTDFGNLTRSLPAAVLYPSSVKDIATLIQASYSASLPFPIAAKGHGHSIHGQALALDGVVIEMSSLKGGDKSRINVSTNPIPYYYADVGGEQLWIDVLQATLQHGLTPVSWTDYLRLTVGGTLSNAGISGQAFRHGPQISNVYELDVVTGKGEIVTCSQQVNQELFYGVLGGLGQFGIITRARIALGEAPKRVRWLRLLYIDFLHFIRDQEYLISIKGEDSDGPTKGFDYVEGSLITDESLLKNWRSSFFSTKDHGRISALAAQHGTIYCLEVSKYYSHFSVDQDVDSLLNGLSFPPGYVFENDVSYTDFLERVHHGEQKLRTKGLWDVPHPWLNLFIPKSRILDFDRGVFKGLLKRNASMGPILIYPMNKYKWDERTSAVTPNEEVFYTVGLLQSATDGWEYLEDQNREILNFCNEAGIRFKQYLPHYSTNSEWKKHFGRKWNMFVERKVKFDPKRILSPGQRIFTPLALQEPNGQGSY</sequence>
<gene>
    <name evidence="1" type="ORF">MRB53_017649</name>
</gene>
<proteinExistence type="predicted"/>
<comment type="caution">
    <text evidence="1">The sequence shown here is derived from an EMBL/GenBank/DDBJ whole genome shotgun (WGS) entry which is preliminary data.</text>
</comment>